<dbReference type="InterPro" id="IPR001431">
    <property type="entry name" value="Pept_M16_Zn_BS"/>
</dbReference>
<dbReference type="SUPFAM" id="SSF63411">
    <property type="entry name" value="LuxS/MPP-like metallohydrolase"/>
    <property type="match status" value="2"/>
</dbReference>
<dbReference type="PANTHER" id="PTHR11851">
    <property type="entry name" value="METALLOPROTEASE"/>
    <property type="match status" value="1"/>
</dbReference>
<protein>
    <submittedName>
        <fullName evidence="5">Pitrilysin family protein</fullName>
    </submittedName>
    <submittedName>
        <fullName evidence="6">Predicted Zn-dependent peptidase</fullName>
    </submittedName>
</protein>
<feature type="domain" description="Peptidase M16 C-terminal" evidence="4">
    <location>
        <begin position="191"/>
        <end position="366"/>
    </location>
</feature>
<dbReference type="Pfam" id="PF00675">
    <property type="entry name" value="Peptidase_M16"/>
    <property type="match status" value="1"/>
</dbReference>
<keyword evidence="7" id="KW-1185">Reference proteome</keyword>
<proteinExistence type="inferred from homology"/>
<dbReference type="Proteomes" id="UP001273799">
    <property type="component" value="Unassembled WGS sequence"/>
</dbReference>
<reference evidence="7" key="2">
    <citation type="submission" date="2016-10" db="EMBL/GenBank/DDBJ databases">
        <authorList>
            <person name="Varghese N."/>
        </authorList>
    </citation>
    <scope>NUCLEOTIDE SEQUENCE [LARGE SCALE GENOMIC DNA]</scope>
    <source>
        <strain evidence="7">DSM 20639</strain>
    </source>
</reference>
<dbReference type="GO" id="GO:0004222">
    <property type="term" value="F:metalloendopeptidase activity"/>
    <property type="evidence" value="ECO:0007669"/>
    <property type="project" value="InterPro"/>
</dbReference>
<evidence type="ECO:0000313" key="7">
    <source>
        <dbReference type="Proteomes" id="UP000182744"/>
    </source>
</evidence>
<evidence type="ECO:0000256" key="2">
    <source>
        <dbReference type="RuleBase" id="RU004447"/>
    </source>
</evidence>
<dbReference type="RefSeq" id="WP_074660636.1">
    <property type="nucleotide sequence ID" value="NZ_FNAU01000001.1"/>
</dbReference>
<dbReference type="InterPro" id="IPR011249">
    <property type="entry name" value="Metalloenz_LuxS/M16"/>
</dbReference>
<evidence type="ECO:0000313" key="5">
    <source>
        <dbReference type="EMBL" id="MDY5153917.1"/>
    </source>
</evidence>
<dbReference type="Pfam" id="PF05193">
    <property type="entry name" value="Peptidase_M16_C"/>
    <property type="match status" value="1"/>
</dbReference>
<evidence type="ECO:0000313" key="6">
    <source>
        <dbReference type="EMBL" id="SDE01173.1"/>
    </source>
</evidence>
<dbReference type="Proteomes" id="UP000182744">
    <property type="component" value="Unassembled WGS sequence"/>
</dbReference>
<dbReference type="Gene3D" id="3.30.830.10">
    <property type="entry name" value="Metalloenzyme, LuxS/M16 peptidase-like"/>
    <property type="match status" value="2"/>
</dbReference>
<dbReference type="EMBL" id="JAWNFU010000004">
    <property type="protein sequence ID" value="MDY5153917.1"/>
    <property type="molecule type" value="Genomic_DNA"/>
</dbReference>
<name>A0A1G6ZFP3_9ACTO</name>
<evidence type="ECO:0000259" key="3">
    <source>
        <dbReference type="Pfam" id="PF00675"/>
    </source>
</evidence>
<dbReference type="AlphaFoldDB" id="A0A1G6ZFP3"/>
<dbReference type="InterPro" id="IPR011765">
    <property type="entry name" value="Pept_M16_N"/>
</dbReference>
<dbReference type="GO" id="GO:0046872">
    <property type="term" value="F:metal ion binding"/>
    <property type="evidence" value="ECO:0007669"/>
    <property type="project" value="InterPro"/>
</dbReference>
<comment type="similarity">
    <text evidence="1 2">Belongs to the peptidase M16 family.</text>
</comment>
<reference evidence="5" key="3">
    <citation type="submission" date="2023-10" db="EMBL/GenBank/DDBJ databases">
        <title>Whole Genome based description of the genera Actinobaculum and Actinotignum reveals a complex phylogenetic relationship within the species included in the genus Actinotignum.</title>
        <authorList>
            <person name="Jensen C.S."/>
            <person name="Dargis R."/>
            <person name="Kemp M."/>
            <person name="Christensen J.J."/>
        </authorList>
    </citation>
    <scope>NUCLEOTIDE SEQUENCE</scope>
    <source>
        <strain evidence="5">Actinobaculum_suis_CCUG19206T</strain>
    </source>
</reference>
<dbReference type="EMBL" id="FNAU01000001">
    <property type="protein sequence ID" value="SDE01173.1"/>
    <property type="molecule type" value="Genomic_DNA"/>
</dbReference>
<reference evidence="6" key="1">
    <citation type="submission" date="2016-10" db="EMBL/GenBank/DDBJ databases">
        <authorList>
            <person name="de Groot N.N."/>
        </authorList>
    </citation>
    <scope>NUCLEOTIDE SEQUENCE [LARGE SCALE GENOMIC DNA]</scope>
    <source>
        <strain evidence="6">DSM 20639</strain>
    </source>
</reference>
<evidence type="ECO:0000256" key="1">
    <source>
        <dbReference type="ARBA" id="ARBA00007261"/>
    </source>
</evidence>
<dbReference type="InterPro" id="IPR007863">
    <property type="entry name" value="Peptidase_M16_C"/>
</dbReference>
<feature type="domain" description="Peptidase M16 N-terminal" evidence="3">
    <location>
        <begin position="35"/>
        <end position="182"/>
    </location>
</feature>
<dbReference type="PANTHER" id="PTHR11851:SF49">
    <property type="entry name" value="MITOCHONDRIAL-PROCESSING PEPTIDASE SUBUNIT ALPHA"/>
    <property type="match status" value="1"/>
</dbReference>
<sequence length="437" mass="47279">MHYSLIDLPLETGHSLDLDDEGARVRRSVLPGGLRVLTSALPHVRSTHVAFWVGAGSRDETPGTEGSTHFLEHLLFKGTATRSAQDIAAESDYLGGGFNAATSKQYTCYYGHVIDEDLPQAIALLADMITSAKLAEVDFQTERGVILEELAMYADDASMVAMEKLPELVFGKHPLGRPIGGTPEDIKSLAHTALTSHYHAVYRPAELVVTAAGAVDHEDFCRRVVDALENGGWKFAATENPATRRESDSIQYPAGQDVRLQKDVEQAAVLIGMPGLDVRDERLPVLFALNAILGGGSSSRLFQEIREKRGLAYSVYSFLNAYREGGMYGLSAGCANENAPAVMELMHSELDRLARDGVSAEEVESAFRRVRADIVFSGESVNAEMQRLGTSELTRGQLISKGEHIRRARAVTAADIAELARELASGPRSSVIVGAAQ</sequence>
<organism evidence="6 7">
    <name type="scientific">Actinobaculum suis</name>
    <dbReference type="NCBI Taxonomy" id="1657"/>
    <lineage>
        <taxon>Bacteria</taxon>
        <taxon>Bacillati</taxon>
        <taxon>Actinomycetota</taxon>
        <taxon>Actinomycetes</taxon>
        <taxon>Actinomycetales</taxon>
        <taxon>Actinomycetaceae</taxon>
        <taxon>Actinobaculum</taxon>
    </lineage>
</organism>
<dbReference type="InterPro" id="IPR050361">
    <property type="entry name" value="MPP/UQCRC_Complex"/>
</dbReference>
<accession>A0A1G6ZFP3</accession>
<dbReference type="GO" id="GO:0006508">
    <property type="term" value="P:proteolysis"/>
    <property type="evidence" value="ECO:0007669"/>
    <property type="project" value="InterPro"/>
</dbReference>
<gene>
    <name evidence="5" type="ORF">R6G71_07675</name>
    <name evidence="6" type="ORF">SAMN05421878_10192</name>
</gene>
<dbReference type="PROSITE" id="PS00143">
    <property type="entry name" value="INSULINASE"/>
    <property type="match status" value="1"/>
</dbReference>
<evidence type="ECO:0000259" key="4">
    <source>
        <dbReference type="Pfam" id="PF05193"/>
    </source>
</evidence>